<organism evidence="1 2">
    <name type="scientific">Brachionus plicatilis</name>
    <name type="common">Marine rotifer</name>
    <name type="synonym">Brachionus muelleri</name>
    <dbReference type="NCBI Taxonomy" id="10195"/>
    <lineage>
        <taxon>Eukaryota</taxon>
        <taxon>Metazoa</taxon>
        <taxon>Spiralia</taxon>
        <taxon>Gnathifera</taxon>
        <taxon>Rotifera</taxon>
        <taxon>Eurotatoria</taxon>
        <taxon>Monogononta</taxon>
        <taxon>Pseudotrocha</taxon>
        <taxon>Ploima</taxon>
        <taxon>Brachionidae</taxon>
        <taxon>Brachionus</taxon>
    </lineage>
</organism>
<keyword evidence="1" id="KW-0808">Transferase</keyword>
<dbReference type="STRING" id="10195.A0A3M7RSV2"/>
<gene>
    <name evidence="1" type="ORF">BpHYR1_034747</name>
</gene>
<name>A0A3M7RSV2_BRAPC</name>
<proteinExistence type="predicted"/>
<protein>
    <submittedName>
        <fullName evidence="1">Kinase C delta type</fullName>
    </submittedName>
</protein>
<reference evidence="1 2" key="1">
    <citation type="journal article" date="2018" name="Sci. Rep.">
        <title>Genomic signatures of local adaptation to the degree of environmental predictability in rotifers.</title>
        <authorList>
            <person name="Franch-Gras L."/>
            <person name="Hahn C."/>
            <person name="Garcia-Roger E.M."/>
            <person name="Carmona M.J."/>
            <person name="Serra M."/>
            <person name="Gomez A."/>
        </authorList>
    </citation>
    <scope>NUCLEOTIDE SEQUENCE [LARGE SCALE GENOMIC DNA]</scope>
    <source>
        <strain evidence="1">HYR1</strain>
    </source>
</reference>
<evidence type="ECO:0000313" key="2">
    <source>
        <dbReference type="Proteomes" id="UP000276133"/>
    </source>
</evidence>
<evidence type="ECO:0000313" key="1">
    <source>
        <dbReference type="EMBL" id="RNA26395.1"/>
    </source>
</evidence>
<dbReference type="GO" id="GO:0016301">
    <property type="term" value="F:kinase activity"/>
    <property type="evidence" value="ECO:0007669"/>
    <property type="project" value="UniProtKB-KW"/>
</dbReference>
<dbReference type="EMBL" id="REGN01002745">
    <property type="protein sequence ID" value="RNA26395.1"/>
    <property type="molecule type" value="Genomic_DNA"/>
</dbReference>
<comment type="caution">
    <text evidence="1">The sequence shown here is derived from an EMBL/GenBank/DDBJ whole genome shotgun (WGS) entry which is preliminary data.</text>
</comment>
<dbReference type="Pfam" id="PF21494">
    <property type="entry name" value="PKC_C2"/>
    <property type="match status" value="1"/>
</dbReference>
<dbReference type="Gene3D" id="2.60.40.150">
    <property type="entry name" value="C2 domain"/>
    <property type="match status" value="1"/>
</dbReference>
<keyword evidence="1" id="KW-0418">Kinase</keyword>
<dbReference type="Proteomes" id="UP000276133">
    <property type="component" value="Unassembled WGS sequence"/>
</dbReference>
<keyword evidence="2" id="KW-1185">Reference proteome</keyword>
<dbReference type="SUPFAM" id="SSF49562">
    <property type="entry name" value="C2 domain (Calcium/lipid-binding domain, CaLB)"/>
    <property type="match status" value="1"/>
</dbReference>
<dbReference type="InterPro" id="IPR035892">
    <property type="entry name" value="C2_domain_sf"/>
</dbReference>
<dbReference type="AlphaFoldDB" id="A0A3M7RSV2"/>
<accession>A0A3M7RSV2</accession>
<sequence length="307" mass="34852">MNSKNGAKSDYASKTGFIRVKLIEHDPAPNINYDNKQESLLVSSTSSNTTSSSTSPNSIYCAIKIKEMVKNEKLEIQYTTSYNSESTSVSISNNFCKISFFDNLILWKKKNSKKSTNCRQSFTSLETSVYKKFNFFEKKKKYKKISLKILFGINFLKKGSEKVINDGELNEKLSSGRFLLVQKKPTFYPKWSSCFDCHVYSGRCIQFIAKSSSEKKSIVLGEITLGIEELANKANNASPKKTMSEWQQFPLDFLFTLDHLYFSSGSFIPKCIKNTEKLISYKFISLGDRPNGNSLLLNSQVCITNSF</sequence>